<reference evidence="3" key="1">
    <citation type="journal article" date="2013" name="Genome Announc.">
        <title>Draft genome sequence of the basidiomycetous yeast-like fungus Pseudozyma hubeiensis SY62, which produces an abundant amount of the biosurfactant mannosylerythritol lipids.</title>
        <authorList>
            <person name="Konishi M."/>
            <person name="Hatada Y."/>
            <person name="Horiuchi J."/>
        </authorList>
    </citation>
    <scope>NUCLEOTIDE SEQUENCE [LARGE SCALE GENOMIC DNA]</scope>
    <source>
        <strain evidence="3">SY62</strain>
    </source>
</reference>
<feature type="compositionally biased region" description="Basic and acidic residues" evidence="1">
    <location>
        <begin position="78"/>
        <end position="89"/>
    </location>
</feature>
<sequence>MREKDQERQRETMSKRTRERPEIQVNTLDWRPVPALSRCDVMKKSMNQGEMGCESKGPSRRVRSKNGRGWARWGGMTEARDRKRDRDELSEPSCASSDSGGDSDQVALRNDRTTTTTKLNRYGVSVEQKKGEGKGRGKRKQVPENDTHLQLAFACKWQPEATKQQPSRLRQKSTAAKEARGAARRRNRRTCSSRRAASAVTRGAMQDRQPGRQEERRKKNQAEFLREV</sequence>
<feature type="compositionally biased region" description="Basic residues" evidence="1">
    <location>
        <begin position="182"/>
        <end position="192"/>
    </location>
</feature>
<feature type="compositionally biased region" description="Low complexity" evidence="1">
    <location>
        <begin position="193"/>
        <end position="204"/>
    </location>
</feature>
<evidence type="ECO:0000256" key="1">
    <source>
        <dbReference type="SAM" id="MobiDB-lite"/>
    </source>
</evidence>
<keyword evidence="2" id="KW-0540">Nuclease</keyword>
<proteinExistence type="predicted"/>
<dbReference type="AlphaFoldDB" id="R9P4F8"/>
<dbReference type="HOGENOM" id="CLU_1215244_0_0_1"/>
<dbReference type="GeneID" id="24109174"/>
<dbReference type="EMBL" id="DF238801">
    <property type="protein sequence ID" value="GAC96308.1"/>
    <property type="molecule type" value="Genomic_DNA"/>
</dbReference>
<accession>R9P4F8</accession>
<dbReference type="Proteomes" id="UP000014071">
    <property type="component" value="Unassembled WGS sequence"/>
</dbReference>
<feature type="region of interest" description="Disordered" evidence="1">
    <location>
        <begin position="43"/>
        <end position="228"/>
    </location>
</feature>
<dbReference type="GO" id="GO:0004519">
    <property type="term" value="F:endonuclease activity"/>
    <property type="evidence" value="ECO:0007669"/>
    <property type="project" value="UniProtKB-KW"/>
</dbReference>
<feature type="compositionally biased region" description="Basic and acidic residues" evidence="1">
    <location>
        <begin position="127"/>
        <end position="147"/>
    </location>
</feature>
<gene>
    <name evidence="2" type="ORF">PHSY_003888</name>
</gene>
<name>R9P4F8_PSEHS</name>
<feature type="region of interest" description="Disordered" evidence="1">
    <location>
        <begin position="1"/>
        <end position="29"/>
    </location>
</feature>
<evidence type="ECO:0000313" key="2">
    <source>
        <dbReference type="EMBL" id="GAC96308.1"/>
    </source>
</evidence>
<keyword evidence="2" id="KW-0255">Endonuclease</keyword>
<evidence type="ECO:0000313" key="3">
    <source>
        <dbReference type="Proteomes" id="UP000014071"/>
    </source>
</evidence>
<feature type="compositionally biased region" description="Basic and acidic residues" evidence="1">
    <location>
        <begin position="1"/>
        <end position="22"/>
    </location>
</feature>
<dbReference type="RefSeq" id="XP_012189895.1">
    <property type="nucleotide sequence ID" value="XM_012334505.1"/>
</dbReference>
<keyword evidence="2" id="KW-0378">Hydrolase</keyword>
<organism evidence="2 3">
    <name type="scientific">Pseudozyma hubeiensis (strain SY62)</name>
    <name type="common">Yeast</name>
    <dbReference type="NCBI Taxonomy" id="1305764"/>
    <lineage>
        <taxon>Eukaryota</taxon>
        <taxon>Fungi</taxon>
        <taxon>Dikarya</taxon>
        <taxon>Basidiomycota</taxon>
        <taxon>Ustilaginomycotina</taxon>
        <taxon>Ustilaginomycetes</taxon>
        <taxon>Ustilaginales</taxon>
        <taxon>Ustilaginaceae</taxon>
        <taxon>Pseudozyma</taxon>
    </lineage>
</organism>
<keyword evidence="3" id="KW-1185">Reference proteome</keyword>
<protein>
    <submittedName>
        <fullName evidence="2">Structure-specific endonuclease subunit slx1</fullName>
    </submittedName>
</protein>
<feature type="compositionally biased region" description="Basic and acidic residues" evidence="1">
    <location>
        <begin position="209"/>
        <end position="228"/>
    </location>
</feature>